<comment type="caution">
    <text evidence="2">The sequence shown here is derived from an EMBL/GenBank/DDBJ whole genome shotgun (WGS) entry which is preliminary data.</text>
</comment>
<evidence type="ECO:0000313" key="3">
    <source>
        <dbReference type="Proteomes" id="UP000003150"/>
    </source>
</evidence>
<protein>
    <submittedName>
        <fullName evidence="2">Uncharacterized protein</fullName>
    </submittedName>
</protein>
<gene>
    <name evidence="2" type="ORF">HMPREF0970_01807</name>
</gene>
<dbReference type="AlphaFoldDB" id="D4U0R4"/>
<proteinExistence type="predicted"/>
<reference evidence="2 3" key="1">
    <citation type="submission" date="2009-10" db="EMBL/GenBank/DDBJ databases">
        <authorList>
            <person name="Weinstock G."/>
            <person name="Sodergren E."/>
            <person name="Clifton S."/>
            <person name="Fulton L."/>
            <person name="Fulton B."/>
            <person name="Courtney L."/>
            <person name="Fronick C."/>
            <person name="Harrison M."/>
            <person name="Strong C."/>
            <person name="Farmer C."/>
            <person name="Delahaunty K."/>
            <person name="Markovic C."/>
            <person name="Hall O."/>
            <person name="Minx P."/>
            <person name="Tomlinson C."/>
            <person name="Mitreva M."/>
            <person name="Nelson J."/>
            <person name="Hou S."/>
            <person name="Wollam A."/>
            <person name="Pepin K.H."/>
            <person name="Johnson M."/>
            <person name="Bhonagiri V."/>
            <person name="Nash W.E."/>
            <person name="Warren W."/>
            <person name="Chinwalla A."/>
            <person name="Mardis E.R."/>
            <person name="Wilson R.K."/>
        </authorList>
    </citation>
    <scope>NUCLEOTIDE SEQUENCE [LARGE SCALE GENOMIC DNA]</scope>
    <source>
        <strain evidence="2 3">F0309</strain>
    </source>
</reference>
<dbReference type="RefSeq" id="WP_003796262.1">
    <property type="nucleotide sequence ID" value="NZ_GG753641.1"/>
</dbReference>
<accession>D4U0R4</accession>
<sequence length="218" mass="23836">MITQQQGKADAKVRVIAAIIIGVIVFGIVYLVDMPRANPKDAVRQYLTYLADADAESALGMQTMTLSDREKRFLTNDVLCASDSRIVVESVEGKTGRWRVGEFARVEATMSVNGERVTHEFLVYHRKPTKDNLAEWYLSDGLLVRVAVTGNGVPGFSVRGDSAGVEPLSKSWQEYYFFPGVYTLTPEGRSDGGTVDSQTVVVVDGSGTAATENTTVRF</sequence>
<keyword evidence="1" id="KW-0472">Membrane</keyword>
<dbReference type="EMBL" id="ACYT02000070">
    <property type="protein sequence ID" value="EFF79260.1"/>
    <property type="molecule type" value="Genomic_DNA"/>
</dbReference>
<dbReference type="HOGENOM" id="CLU_1173468_0_0_11"/>
<dbReference type="Proteomes" id="UP000003150">
    <property type="component" value="Unassembled WGS sequence"/>
</dbReference>
<evidence type="ECO:0000313" key="2">
    <source>
        <dbReference type="EMBL" id="EFF79260.1"/>
    </source>
</evidence>
<keyword evidence="1" id="KW-1133">Transmembrane helix</keyword>
<name>D4U0R4_9ACTO</name>
<feature type="transmembrane region" description="Helical" evidence="1">
    <location>
        <begin position="12"/>
        <end position="32"/>
    </location>
</feature>
<evidence type="ECO:0000256" key="1">
    <source>
        <dbReference type="SAM" id="Phobius"/>
    </source>
</evidence>
<keyword evidence="1" id="KW-0812">Transmembrane</keyword>
<organism evidence="2 3">
    <name type="scientific">Schaalia odontolytica F0309</name>
    <dbReference type="NCBI Taxonomy" id="649742"/>
    <lineage>
        <taxon>Bacteria</taxon>
        <taxon>Bacillati</taxon>
        <taxon>Actinomycetota</taxon>
        <taxon>Actinomycetes</taxon>
        <taxon>Actinomycetales</taxon>
        <taxon>Actinomycetaceae</taxon>
        <taxon>Schaalia</taxon>
    </lineage>
</organism>
<dbReference type="PATRIC" id="fig|649742.3.peg.1571"/>